<dbReference type="PANTHER" id="PTHR33048">
    <property type="entry name" value="PTH11-LIKE INTEGRAL MEMBRANE PROTEIN (AFU_ORTHOLOGUE AFUA_5G11245)"/>
    <property type="match status" value="1"/>
</dbReference>
<keyword evidence="4 7" id="KW-0472">Membrane</keyword>
<evidence type="ECO:0000256" key="2">
    <source>
        <dbReference type="ARBA" id="ARBA00022692"/>
    </source>
</evidence>
<feature type="domain" description="Rhodopsin" evidence="8">
    <location>
        <begin position="28"/>
        <end position="136"/>
    </location>
</feature>
<feature type="transmembrane region" description="Helical" evidence="7">
    <location>
        <begin position="91"/>
        <end position="113"/>
    </location>
</feature>
<dbReference type="InterPro" id="IPR052337">
    <property type="entry name" value="SAT4-like"/>
</dbReference>
<evidence type="ECO:0000256" key="4">
    <source>
        <dbReference type="ARBA" id="ARBA00023136"/>
    </source>
</evidence>
<comment type="subcellular location">
    <subcellularLocation>
        <location evidence="1">Membrane</location>
        <topology evidence="1">Multi-pass membrane protein</topology>
    </subcellularLocation>
</comment>
<name>A0A9P9BM16_9PEZI</name>
<dbReference type="EMBL" id="JAGTJQ010000009">
    <property type="protein sequence ID" value="KAH7025000.1"/>
    <property type="molecule type" value="Genomic_DNA"/>
</dbReference>
<evidence type="ECO:0000313" key="9">
    <source>
        <dbReference type="EMBL" id="KAH7025000.1"/>
    </source>
</evidence>
<keyword evidence="3 7" id="KW-1133">Transmembrane helix</keyword>
<protein>
    <recommendedName>
        <fullName evidence="8">Rhodopsin domain-containing protein</fullName>
    </recommendedName>
</protein>
<dbReference type="GO" id="GO:0016020">
    <property type="term" value="C:membrane"/>
    <property type="evidence" value="ECO:0007669"/>
    <property type="project" value="UniProtKB-SubCell"/>
</dbReference>
<sequence>MSSLGGEGPYCITVLWTLTAIVLVFLVLRIYTRVVCLAAYGLDDTLYVVTTILTAAYSSVATVACLHGYGRSDLDAAATADTTLWRMVAQTFSLLATGTSKASVGFFLLRIVAAQWHRLVVWAVVGVMGVLSLLGTVAADFIFVILSWIFIWKLNSPRRDKTILAASLSLGLFAATAGAFRIMNVSGVRDVPVAVIVWSQVETSMTLICVGIPVCLPLWTILWRKVRGDSSSNNNNNNSHPPQNHGADSKGSENIALRTIGGTPLRVPDNSPASSKPAIRTPRVHSVMRSDGSSDEVKLTAEEEQCTCGGRQDSMTSSGWMVGSGTDSLEGRAPHEQ</sequence>
<dbReference type="OrthoDB" id="3923077at2759"/>
<dbReference type="PANTHER" id="PTHR33048:SF93">
    <property type="entry name" value="INTEGRAL MEMBRANE PROTEIN"/>
    <property type="match status" value="1"/>
</dbReference>
<dbReference type="Pfam" id="PF20684">
    <property type="entry name" value="Fung_rhodopsin"/>
    <property type="match status" value="1"/>
</dbReference>
<dbReference type="InterPro" id="IPR049326">
    <property type="entry name" value="Rhodopsin_dom_fungi"/>
</dbReference>
<accession>A0A9P9BM16</accession>
<comment type="caution">
    <text evidence="9">The sequence shown here is derived from an EMBL/GenBank/DDBJ whole genome shotgun (WGS) entry which is preliminary data.</text>
</comment>
<dbReference type="Proteomes" id="UP000756346">
    <property type="component" value="Unassembled WGS sequence"/>
</dbReference>
<dbReference type="RefSeq" id="XP_046008548.1">
    <property type="nucleotide sequence ID" value="XM_046160489.1"/>
</dbReference>
<evidence type="ECO:0000256" key="6">
    <source>
        <dbReference type="SAM" id="MobiDB-lite"/>
    </source>
</evidence>
<evidence type="ECO:0000256" key="1">
    <source>
        <dbReference type="ARBA" id="ARBA00004141"/>
    </source>
</evidence>
<evidence type="ECO:0000313" key="10">
    <source>
        <dbReference type="Proteomes" id="UP000756346"/>
    </source>
</evidence>
<evidence type="ECO:0000259" key="8">
    <source>
        <dbReference type="Pfam" id="PF20684"/>
    </source>
</evidence>
<evidence type="ECO:0000256" key="3">
    <source>
        <dbReference type="ARBA" id="ARBA00022989"/>
    </source>
</evidence>
<gene>
    <name evidence="9" type="ORF">B0I36DRAFT_376745</name>
</gene>
<feature type="transmembrane region" description="Helical" evidence="7">
    <location>
        <begin position="12"/>
        <end position="31"/>
    </location>
</feature>
<feature type="transmembrane region" description="Helical" evidence="7">
    <location>
        <begin position="119"/>
        <end position="151"/>
    </location>
</feature>
<reference evidence="9" key="1">
    <citation type="journal article" date="2021" name="Nat. Commun.">
        <title>Genetic determinants of endophytism in the Arabidopsis root mycobiome.</title>
        <authorList>
            <person name="Mesny F."/>
            <person name="Miyauchi S."/>
            <person name="Thiergart T."/>
            <person name="Pickel B."/>
            <person name="Atanasova L."/>
            <person name="Karlsson M."/>
            <person name="Huettel B."/>
            <person name="Barry K.W."/>
            <person name="Haridas S."/>
            <person name="Chen C."/>
            <person name="Bauer D."/>
            <person name="Andreopoulos W."/>
            <person name="Pangilinan J."/>
            <person name="LaButti K."/>
            <person name="Riley R."/>
            <person name="Lipzen A."/>
            <person name="Clum A."/>
            <person name="Drula E."/>
            <person name="Henrissat B."/>
            <person name="Kohler A."/>
            <person name="Grigoriev I.V."/>
            <person name="Martin F.M."/>
            <person name="Hacquard S."/>
        </authorList>
    </citation>
    <scope>NUCLEOTIDE SEQUENCE</scope>
    <source>
        <strain evidence="9">MPI-CAGE-CH-0230</strain>
    </source>
</reference>
<proteinExistence type="inferred from homology"/>
<evidence type="ECO:0000256" key="5">
    <source>
        <dbReference type="ARBA" id="ARBA00038359"/>
    </source>
</evidence>
<dbReference type="AlphaFoldDB" id="A0A9P9BM16"/>
<keyword evidence="10" id="KW-1185">Reference proteome</keyword>
<feature type="transmembrane region" description="Helical" evidence="7">
    <location>
        <begin position="203"/>
        <end position="223"/>
    </location>
</feature>
<evidence type="ECO:0000256" key="7">
    <source>
        <dbReference type="SAM" id="Phobius"/>
    </source>
</evidence>
<keyword evidence="2 7" id="KW-0812">Transmembrane</keyword>
<feature type="region of interest" description="Disordered" evidence="6">
    <location>
        <begin position="231"/>
        <end position="337"/>
    </location>
</feature>
<feature type="transmembrane region" description="Helical" evidence="7">
    <location>
        <begin position="46"/>
        <end position="70"/>
    </location>
</feature>
<comment type="similarity">
    <text evidence="5">Belongs to the SAT4 family.</text>
</comment>
<dbReference type="GeneID" id="70190035"/>
<organism evidence="9 10">
    <name type="scientific">Microdochium trichocladiopsis</name>
    <dbReference type="NCBI Taxonomy" id="1682393"/>
    <lineage>
        <taxon>Eukaryota</taxon>
        <taxon>Fungi</taxon>
        <taxon>Dikarya</taxon>
        <taxon>Ascomycota</taxon>
        <taxon>Pezizomycotina</taxon>
        <taxon>Sordariomycetes</taxon>
        <taxon>Xylariomycetidae</taxon>
        <taxon>Xylariales</taxon>
        <taxon>Microdochiaceae</taxon>
        <taxon>Microdochium</taxon>
    </lineage>
</organism>
<feature type="transmembrane region" description="Helical" evidence="7">
    <location>
        <begin position="163"/>
        <end position="183"/>
    </location>
</feature>